<gene>
    <name evidence="6" type="ORF">IHQ72_16490</name>
</gene>
<feature type="signal peptide" evidence="4">
    <location>
        <begin position="1"/>
        <end position="34"/>
    </location>
</feature>
<dbReference type="RefSeq" id="WP_258123412.1">
    <property type="nucleotide sequence ID" value="NZ_CP062229.1"/>
</dbReference>
<evidence type="ECO:0000256" key="3">
    <source>
        <dbReference type="ARBA" id="ARBA00023136"/>
    </source>
</evidence>
<comment type="subcellular location">
    <subcellularLocation>
        <location evidence="1">Membrane</location>
    </subcellularLocation>
</comment>
<keyword evidence="3" id="KW-0472">Membrane</keyword>
<dbReference type="InterPro" id="IPR039910">
    <property type="entry name" value="D15-like"/>
</dbReference>
<dbReference type="Proteomes" id="UP001058098">
    <property type="component" value="Chromosome"/>
</dbReference>
<dbReference type="PANTHER" id="PTHR12815:SF42">
    <property type="entry name" value="BACTERIAL SURFACE ANTIGEN (D15) DOMAIN-CONTAINING PROTEIN"/>
    <property type="match status" value="1"/>
</dbReference>
<evidence type="ECO:0000313" key="6">
    <source>
        <dbReference type="EMBL" id="UVC18524.1"/>
    </source>
</evidence>
<keyword evidence="4" id="KW-0732">Signal</keyword>
<evidence type="ECO:0000256" key="1">
    <source>
        <dbReference type="ARBA" id="ARBA00004370"/>
    </source>
</evidence>
<dbReference type="Gene3D" id="2.40.160.50">
    <property type="entry name" value="membrane protein fhac: a member of the omp85/tpsb transporter family"/>
    <property type="match status" value="1"/>
</dbReference>
<reference evidence="6" key="1">
    <citation type="submission" date="2020-09" db="EMBL/GenBank/DDBJ databases">
        <title>Rhizobia associated with sainfoin plants.</title>
        <authorList>
            <person name="Asharfi S."/>
            <person name="Kuzmanovic N."/>
            <person name="Bunk B."/>
            <person name="Sproeer C."/>
            <person name="Becker M."/>
            <person name="Thuenen T."/>
        </authorList>
    </citation>
    <scope>NUCLEOTIDE SEQUENCE</scope>
    <source>
        <strain evidence="6">OM4</strain>
    </source>
</reference>
<accession>A0ABY5R809</accession>
<feature type="chain" id="PRO_5046565187" evidence="4">
    <location>
        <begin position="35"/>
        <end position="642"/>
    </location>
</feature>
<keyword evidence="2" id="KW-0812">Transmembrane</keyword>
<evidence type="ECO:0000256" key="2">
    <source>
        <dbReference type="ARBA" id="ARBA00022452"/>
    </source>
</evidence>
<evidence type="ECO:0000256" key="4">
    <source>
        <dbReference type="SAM" id="SignalP"/>
    </source>
</evidence>
<organism evidence="6 7">
    <name type="scientific">Mesorhizobium onobrychidis</name>
    <dbReference type="NCBI Taxonomy" id="2775404"/>
    <lineage>
        <taxon>Bacteria</taxon>
        <taxon>Pseudomonadati</taxon>
        <taxon>Pseudomonadota</taxon>
        <taxon>Alphaproteobacteria</taxon>
        <taxon>Hyphomicrobiales</taxon>
        <taxon>Phyllobacteriaceae</taxon>
        <taxon>Mesorhizobium</taxon>
    </lineage>
</organism>
<dbReference type="Gene3D" id="3.10.20.310">
    <property type="entry name" value="membrane protein fhac"/>
    <property type="match status" value="1"/>
</dbReference>
<dbReference type="PANTHER" id="PTHR12815">
    <property type="entry name" value="SORTING AND ASSEMBLY MACHINERY SAMM50 PROTEIN FAMILY MEMBER"/>
    <property type="match status" value="1"/>
</dbReference>
<keyword evidence="7" id="KW-1185">Reference proteome</keyword>
<name>A0ABY5R809_9HYPH</name>
<dbReference type="InterPro" id="IPR000184">
    <property type="entry name" value="Bac_surfAg_D15"/>
</dbReference>
<keyword evidence="2" id="KW-1134">Transmembrane beta strand</keyword>
<feature type="domain" description="Bacterial surface antigen (D15)" evidence="5">
    <location>
        <begin position="344"/>
        <end position="642"/>
    </location>
</feature>
<dbReference type="EMBL" id="CP062229">
    <property type="protein sequence ID" value="UVC18524.1"/>
    <property type="molecule type" value="Genomic_DNA"/>
</dbReference>
<proteinExistence type="predicted"/>
<evidence type="ECO:0000259" key="5">
    <source>
        <dbReference type="Pfam" id="PF01103"/>
    </source>
</evidence>
<protein>
    <submittedName>
        <fullName evidence="6">Outer membrane protein assembly factor</fullName>
    </submittedName>
</protein>
<sequence length="642" mass="68138">MSAYERQMSGGTAPRRVLSHALLFALLCSTALVAASGNAAAFEIFGIKLWGSSEDEDADIVDPLRYAVTIEAPDADEDLAEKLENASALKDDEERPVSGSLGLLAKARGDRDQLVAALYADARYEGVVTITIEGKPLDDLPPDAEFSGPQPIPVVINIATGPKFTLGDIRLEGDAAGLAGADFGLIAGGDAGSGAVLKAEASIVRALKEEGRPLAKVTDREIVADHATSTLDVTLTVAAGPVAGYGDTTVEGTEKVDRDFTEYMTGLKRGRQYSPEEIDEARDRLLGLEVFNSVTLKEADGLDADGNIPIGVEVSERKPRYFGLGGTFSNTEGLGLEGYWGHRNLFGRAEKLRIEGAISGIGSNEFTELNYNAGIMFEKPGMVGPASKFFAGVSTVLEHPDAYDNFSVKGNTGLSYELDKQQTVSAEVALDYSKITDSFGKHTYLIASVPLRYVYDNRDNRLNSTTGFRALAYAEPSYDILNGSAFVKLRGEGSTYQSLDTASKFILAERVAIGSIIGAGLQDVPANRRFYAGGGGSVRGYAYQGIGPKDADGQPIGGLSLFETSVEMRIAITDTIGVVPFVDAGTVSTKQFPDFSDIQVGAGVGLRYITPFGPLRIDAAVPLNRGPDDPHFGIYAGIGQAF</sequence>
<dbReference type="Pfam" id="PF01103">
    <property type="entry name" value="Omp85"/>
    <property type="match status" value="1"/>
</dbReference>
<evidence type="ECO:0000313" key="7">
    <source>
        <dbReference type="Proteomes" id="UP001058098"/>
    </source>
</evidence>